<evidence type="ECO:0000256" key="2">
    <source>
        <dbReference type="SAM" id="Phobius"/>
    </source>
</evidence>
<evidence type="ECO:0000256" key="1">
    <source>
        <dbReference type="SAM" id="MobiDB-lite"/>
    </source>
</evidence>
<gene>
    <name evidence="3" type="ORF">A2942_00815</name>
</gene>
<comment type="caution">
    <text evidence="3">The sequence shown here is derived from an EMBL/GenBank/DDBJ whole genome shotgun (WGS) entry which is preliminary data.</text>
</comment>
<sequence>MNLKSKPLILVSIIAAVIIIAGVGFWYWSKNKQSSRSEEASSLGGQIFDKTQNPLEGQVPDANPFKNQKNPLDSIYQNPFE</sequence>
<keyword evidence="2" id="KW-0472">Membrane</keyword>
<dbReference type="AlphaFoldDB" id="A0A1G2DEA3"/>
<feature type="region of interest" description="Disordered" evidence="1">
    <location>
        <begin position="38"/>
        <end position="81"/>
    </location>
</feature>
<name>A0A1G2DEA3_9BACT</name>
<feature type="compositionally biased region" description="Polar residues" evidence="1">
    <location>
        <begin position="65"/>
        <end position="81"/>
    </location>
</feature>
<accession>A0A1G2DEA3</accession>
<dbReference type="Proteomes" id="UP000178534">
    <property type="component" value="Unassembled WGS sequence"/>
</dbReference>
<evidence type="ECO:0000313" key="3">
    <source>
        <dbReference type="EMBL" id="OGZ11108.1"/>
    </source>
</evidence>
<organism evidence="3 4">
    <name type="scientific">Candidatus Lloydbacteria bacterium RIFCSPLOWO2_01_FULL_50_20</name>
    <dbReference type="NCBI Taxonomy" id="1798665"/>
    <lineage>
        <taxon>Bacteria</taxon>
        <taxon>Candidatus Lloydiibacteriota</taxon>
    </lineage>
</organism>
<reference evidence="3 4" key="1">
    <citation type="journal article" date="2016" name="Nat. Commun.">
        <title>Thousands of microbial genomes shed light on interconnected biogeochemical processes in an aquifer system.</title>
        <authorList>
            <person name="Anantharaman K."/>
            <person name="Brown C.T."/>
            <person name="Hug L.A."/>
            <person name="Sharon I."/>
            <person name="Castelle C.J."/>
            <person name="Probst A.J."/>
            <person name="Thomas B.C."/>
            <person name="Singh A."/>
            <person name="Wilkins M.J."/>
            <person name="Karaoz U."/>
            <person name="Brodie E.L."/>
            <person name="Williams K.H."/>
            <person name="Hubbard S.S."/>
            <person name="Banfield J.F."/>
        </authorList>
    </citation>
    <scope>NUCLEOTIDE SEQUENCE [LARGE SCALE GENOMIC DNA]</scope>
</reference>
<evidence type="ECO:0000313" key="4">
    <source>
        <dbReference type="Proteomes" id="UP000178534"/>
    </source>
</evidence>
<keyword evidence="2" id="KW-0812">Transmembrane</keyword>
<protein>
    <submittedName>
        <fullName evidence="3">Uncharacterized protein</fullName>
    </submittedName>
</protein>
<feature type="transmembrane region" description="Helical" evidence="2">
    <location>
        <begin position="7"/>
        <end position="28"/>
    </location>
</feature>
<dbReference type="EMBL" id="MHLP01000042">
    <property type="protein sequence ID" value="OGZ11108.1"/>
    <property type="molecule type" value="Genomic_DNA"/>
</dbReference>
<proteinExistence type="predicted"/>
<keyword evidence="2" id="KW-1133">Transmembrane helix</keyword>